<organism evidence="1 2">
    <name type="scientific">Microbacterium enclense</name>
    <dbReference type="NCBI Taxonomy" id="993073"/>
    <lineage>
        <taxon>Bacteria</taxon>
        <taxon>Bacillati</taxon>
        <taxon>Actinomycetota</taxon>
        <taxon>Actinomycetes</taxon>
        <taxon>Micrococcales</taxon>
        <taxon>Microbacteriaceae</taxon>
        <taxon>Microbacterium</taxon>
    </lineage>
</organism>
<dbReference type="STRING" id="993073.AS029_12825"/>
<name>A0A1G6NTM9_9MICO</name>
<reference evidence="1 2" key="1">
    <citation type="submission" date="2016-09" db="EMBL/GenBank/DDBJ databases">
        <authorList>
            <person name="Capua I."/>
            <person name="De Benedictis P."/>
            <person name="Joannis T."/>
            <person name="Lombin L.H."/>
            <person name="Cattoli G."/>
        </authorList>
    </citation>
    <scope>NUCLEOTIDE SEQUENCE [LARGE SCALE GENOMIC DNA]</scope>
    <source>
        <strain evidence="1 2">NIO-1002</strain>
    </source>
</reference>
<gene>
    <name evidence="1" type="ORF">SAMN05216418_2846</name>
</gene>
<evidence type="ECO:0000313" key="2">
    <source>
        <dbReference type="Proteomes" id="UP000183203"/>
    </source>
</evidence>
<accession>A0A1G6NTM9</accession>
<dbReference type="EMBL" id="FMYG01000006">
    <property type="protein sequence ID" value="SDC71148.1"/>
    <property type="molecule type" value="Genomic_DNA"/>
</dbReference>
<dbReference type="RefSeq" id="WP_058232977.1">
    <property type="nucleotide sequence ID" value="NZ_FMYG01000006.1"/>
</dbReference>
<dbReference type="AlphaFoldDB" id="A0A1G6NTM9"/>
<proteinExistence type="predicted"/>
<dbReference type="Proteomes" id="UP000183203">
    <property type="component" value="Unassembled WGS sequence"/>
</dbReference>
<dbReference type="OrthoDB" id="5198201at2"/>
<sequence>MNRTGTPTRFRRPLVHLRQRTRDGSLAHRILTIAQERRPWYDWGARLMVLVGQFRTGSYDTPRGRDLWYRFEAENEHRGRIIKTRTYANVRATREQDFSWRIFDVQDDGHTVKVGHYGGQITHFGLSRREMKLFRRWDFWECRVRGEWFGLRRWLYHLGLHHHVDLRKPFACNATPKRGSGGYSHWHCELRGRHEVHRFRNYTWPGGTARVEYDPIPA</sequence>
<protein>
    <submittedName>
        <fullName evidence="1">Uncharacterized protein</fullName>
    </submittedName>
</protein>
<evidence type="ECO:0000313" key="1">
    <source>
        <dbReference type="EMBL" id="SDC71148.1"/>
    </source>
</evidence>